<protein>
    <submittedName>
        <fullName evidence="1">DNA alkylation repair protein</fullName>
    </submittedName>
</protein>
<proteinExistence type="predicted"/>
<dbReference type="RefSeq" id="WP_177714932.1">
    <property type="nucleotide sequence ID" value="NZ_JACRSQ010000026.1"/>
</dbReference>
<dbReference type="Proteomes" id="UP000657006">
    <property type="component" value="Unassembled WGS sequence"/>
</dbReference>
<dbReference type="Gene3D" id="1.25.10.90">
    <property type="match status" value="1"/>
</dbReference>
<evidence type="ECO:0000313" key="1">
    <source>
        <dbReference type="EMBL" id="MBC8544615.1"/>
    </source>
</evidence>
<name>A0A926DSS3_9FIRM</name>
<dbReference type="PANTHER" id="PTHR34070:SF1">
    <property type="entry name" value="DNA ALKYLATION REPAIR PROTEIN"/>
    <property type="match status" value="1"/>
</dbReference>
<comment type="caution">
    <text evidence="1">The sequence shown here is derived from an EMBL/GenBank/DDBJ whole genome shotgun (WGS) entry which is preliminary data.</text>
</comment>
<keyword evidence="2" id="KW-1185">Reference proteome</keyword>
<accession>A0A926DSS3</accession>
<dbReference type="AlphaFoldDB" id="A0A926DSS3"/>
<reference evidence="1" key="1">
    <citation type="submission" date="2020-08" db="EMBL/GenBank/DDBJ databases">
        <title>Genome public.</title>
        <authorList>
            <person name="Liu C."/>
            <person name="Sun Q."/>
        </authorList>
    </citation>
    <scope>NUCLEOTIDE SEQUENCE</scope>
    <source>
        <strain evidence="1">NSJ-32</strain>
    </source>
</reference>
<dbReference type="EMBL" id="JACRSQ010000026">
    <property type="protein sequence ID" value="MBC8544615.1"/>
    <property type="molecule type" value="Genomic_DNA"/>
</dbReference>
<dbReference type="InterPro" id="IPR016024">
    <property type="entry name" value="ARM-type_fold"/>
</dbReference>
<gene>
    <name evidence="1" type="ORF">H8730_13790</name>
</gene>
<dbReference type="CDD" id="cd06561">
    <property type="entry name" value="AlkD_like"/>
    <property type="match status" value="1"/>
</dbReference>
<dbReference type="PANTHER" id="PTHR34070">
    <property type="entry name" value="ARMADILLO-TYPE FOLD"/>
    <property type="match status" value="1"/>
</dbReference>
<sequence length="237" mass="28019">MNWTRDTWTDELYGQLLEDLVSKADEDYRLFNSKLIPTEDTSLGVRIPVLRKMAVEIAKGNGAAFLDIPKGNCHEEILLEGFVLGRYRCGYDEFIRRTNSFCHRLTNWANCDSVCASLKQVERYREAFFQNIPLYLQAEAEIVRRFGIILMMNYYLQDGYIDQVLERIDAIRDDRYYVSMAQAWLFATAWAKYRDKTCDCMRKSQLPDVTINRAIQKMRESNRVSKEDKEMVLRWKR</sequence>
<dbReference type="SUPFAM" id="SSF48371">
    <property type="entry name" value="ARM repeat"/>
    <property type="match status" value="1"/>
</dbReference>
<dbReference type="InterPro" id="IPR014825">
    <property type="entry name" value="DNA_alkylation"/>
</dbReference>
<organism evidence="1 2">
    <name type="scientific">Bianquea renquensis</name>
    <dbReference type="NCBI Taxonomy" id="2763661"/>
    <lineage>
        <taxon>Bacteria</taxon>
        <taxon>Bacillati</taxon>
        <taxon>Bacillota</taxon>
        <taxon>Clostridia</taxon>
        <taxon>Eubacteriales</taxon>
        <taxon>Bianqueaceae</taxon>
        <taxon>Bianquea</taxon>
    </lineage>
</organism>
<evidence type="ECO:0000313" key="2">
    <source>
        <dbReference type="Proteomes" id="UP000657006"/>
    </source>
</evidence>
<dbReference type="Pfam" id="PF08713">
    <property type="entry name" value="DNA_alkylation"/>
    <property type="match status" value="1"/>
</dbReference>